<proteinExistence type="predicted"/>
<keyword evidence="1" id="KW-0812">Transmembrane</keyword>
<evidence type="ECO:0000256" key="1">
    <source>
        <dbReference type="SAM" id="Phobius"/>
    </source>
</evidence>
<dbReference type="AlphaFoldDB" id="A0A5R9J9S3"/>
<evidence type="ECO:0000313" key="2">
    <source>
        <dbReference type="EMBL" id="TLU74350.1"/>
    </source>
</evidence>
<comment type="caution">
    <text evidence="2">The sequence shown here is derived from an EMBL/GenBank/DDBJ whole genome shotgun (WGS) entry which is preliminary data.</text>
</comment>
<dbReference type="Proteomes" id="UP000305654">
    <property type="component" value="Unassembled WGS sequence"/>
</dbReference>
<name>A0A5R9J9S3_9PROT</name>
<feature type="transmembrane region" description="Helical" evidence="1">
    <location>
        <begin position="7"/>
        <end position="27"/>
    </location>
</feature>
<keyword evidence="1" id="KW-0472">Membrane</keyword>
<keyword evidence="3" id="KW-1185">Reference proteome</keyword>
<reference evidence="2 3" key="1">
    <citation type="submission" date="2019-05" db="EMBL/GenBank/DDBJ databases">
        <authorList>
            <person name="Pankratov T."/>
            <person name="Grouzdev D."/>
        </authorList>
    </citation>
    <scope>NUCLEOTIDE SEQUENCE [LARGE SCALE GENOMIC DNA]</scope>
    <source>
        <strain evidence="2 3">KEBCLARHB70R</strain>
    </source>
</reference>
<accession>A0A5R9J9S3</accession>
<protein>
    <submittedName>
        <fullName evidence="2">Uncharacterized protein</fullName>
    </submittedName>
</protein>
<organism evidence="2 3">
    <name type="scientific">Lichenicoccus roseus</name>
    <dbReference type="NCBI Taxonomy" id="2683649"/>
    <lineage>
        <taxon>Bacteria</taxon>
        <taxon>Pseudomonadati</taxon>
        <taxon>Pseudomonadota</taxon>
        <taxon>Alphaproteobacteria</taxon>
        <taxon>Acetobacterales</taxon>
        <taxon>Acetobacteraceae</taxon>
        <taxon>Lichenicoccus</taxon>
    </lineage>
</organism>
<evidence type="ECO:0000313" key="3">
    <source>
        <dbReference type="Proteomes" id="UP000305654"/>
    </source>
</evidence>
<keyword evidence="1" id="KW-1133">Transmembrane helix</keyword>
<sequence>MKQGWPPYAWLYDFLPVMAMLAFNIYVPSNADTVDVVHAAESFPSGVKRIMLTAQSGSRLQSPLMVWCRNTL</sequence>
<dbReference type="EMBL" id="VCDI01000001">
    <property type="protein sequence ID" value="TLU74350.1"/>
    <property type="molecule type" value="Genomic_DNA"/>
</dbReference>
<gene>
    <name evidence="2" type="ORF">FE263_03965</name>
</gene>